<comment type="caution">
    <text evidence="1">The sequence shown here is derived from an EMBL/GenBank/DDBJ whole genome shotgun (WGS) entry which is preliminary data.</text>
</comment>
<reference evidence="1" key="1">
    <citation type="submission" date="2022-07" db="EMBL/GenBank/DDBJ databases">
        <authorList>
            <person name="Trinca V."/>
            <person name="Uliana J.V.C."/>
            <person name="Torres T.T."/>
            <person name="Ward R.J."/>
            <person name="Monesi N."/>
        </authorList>
    </citation>
    <scope>NUCLEOTIDE SEQUENCE</scope>
    <source>
        <strain evidence="1">HSMRA1968</strain>
        <tissue evidence="1">Whole embryos</tissue>
    </source>
</reference>
<evidence type="ECO:0008006" key="3">
    <source>
        <dbReference type="Google" id="ProtNLM"/>
    </source>
</evidence>
<sequence>MPKDLPKLKLRKGESAARSSHGILALKWIDRKDLYMLSTKHANVEMCDTVNSTKMQYVSYRLDVAEQLLRNVELPDYNTRGRPAQSDIPLRLQSKIWAHFPHHILPTQKKRHPTRVCK</sequence>
<accession>A0A9Q0MYM2</accession>
<proteinExistence type="predicted"/>
<organism evidence="1 2">
    <name type="scientific">Pseudolycoriella hygida</name>
    <dbReference type="NCBI Taxonomy" id="35572"/>
    <lineage>
        <taxon>Eukaryota</taxon>
        <taxon>Metazoa</taxon>
        <taxon>Ecdysozoa</taxon>
        <taxon>Arthropoda</taxon>
        <taxon>Hexapoda</taxon>
        <taxon>Insecta</taxon>
        <taxon>Pterygota</taxon>
        <taxon>Neoptera</taxon>
        <taxon>Endopterygota</taxon>
        <taxon>Diptera</taxon>
        <taxon>Nematocera</taxon>
        <taxon>Sciaroidea</taxon>
        <taxon>Sciaridae</taxon>
        <taxon>Pseudolycoriella</taxon>
    </lineage>
</organism>
<evidence type="ECO:0000313" key="2">
    <source>
        <dbReference type="Proteomes" id="UP001151699"/>
    </source>
</evidence>
<dbReference type="Proteomes" id="UP001151699">
    <property type="component" value="Chromosome X"/>
</dbReference>
<feature type="non-terminal residue" evidence="1">
    <location>
        <position position="1"/>
    </location>
</feature>
<dbReference type="EMBL" id="WJQU01000003">
    <property type="protein sequence ID" value="KAJ6640371.1"/>
    <property type="molecule type" value="Genomic_DNA"/>
</dbReference>
<dbReference type="OrthoDB" id="7790830at2759"/>
<dbReference type="AlphaFoldDB" id="A0A9Q0MYM2"/>
<gene>
    <name evidence="1" type="ORF">Bhyg_13121</name>
</gene>
<protein>
    <recommendedName>
        <fullName evidence="3">PiggyBac transposable element-derived protein domain-containing protein</fullName>
    </recommendedName>
</protein>
<evidence type="ECO:0000313" key="1">
    <source>
        <dbReference type="EMBL" id="KAJ6640371.1"/>
    </source>
</evidence>
<keyword evidence="2" id="KW-1185">Reference proteome</keyword>
<name>A0A9Q0MYM2_9DIPT</name>